<dbReference type="EMBL" id="MCGR01000008">
    <property type="protein sequence ID" value="ORY88819.1"/>
    <property type="molecule type" value="Genomic_DNA"/>
</dbReference>
<gene>
    <name evidence="2" type="ORF">BCR35DRAFT_350735</name>
</gene>
<dbReference type="InParanoid" id="A0A1Y2G1M2"/>
<organism evidence="2 3">
    <name type="scientific">Leucosporidium creatinivorum</name>
    <dbReference type="NCBI Taxonomy" id="106004"/>
    <lineage>
        <taxon>Eukaryota</taxon>
        <taxon>Fungi</taxon>
        <taxon>Dikarya</taxon>
        <taxon>Basidiomycota</taxon>
        <taxon>Pucciniomycotina</taxon>
        <taxon>Microbotryomycetes</taxon>
        <taxon>Leucosporidiales</taxon>
        <taxon>Leucosporidium</taxon>
    </lineage>
</organism>
<evidence type="ECO:0000256" key="1">
    <source>
        <dbReference type="SAM" id="MobiDB-lite"/>
    </source>
</evidence>
<proteinExistence type="predicted"/>
<accession>A0A1Y2G1M2</accession>
<name>A0A1Y2G1M2_9BASI</name>
<protein>
    <recommendedName>
        <fullName evidence="4">Arrestin-like N-terminal domain-containing protein</fullName>
    </recommendedName>
</protein>
<feature type="compositionally biased region" description="Low complexity" evidence="1">
    <location>
        <begin position="120"/>
        <end position="130"/>
    </location>
</feature>
<reference evidence="2 3" key="1">
    <citation type="submission" date="2016-07" db="EMBL/GenBank/DDBJ databases">
        <title>Pervasive Adenine N6-methylation of Active Genes in Fungi.</title>
        <authorList>
            <consortium name="DOE Joint Genome Institute"/>
            <person name="Mondo S.J."/>
            <person name="Dannebaum R.O."/>
            <person name="Kuo R.C."/>
            <person name="Labutti K."/>
            <person name="Haridas S."/>
            <person name="Kuo A."/>
            <person name="Salamov A."/>
            <person name="Ahrendt S.R."/>
            <person name="Lipzen A."/>
            <person name="Sullivan W."/>
            <person name="Andreopoulos W.B."/>
            <person name="Clum A."/>
            <person name="Lindquist E."/>
            <person name="Daum C."/>
            <person name="Ramamoorthy G.K."/>
            <person name="Gryganskyi A."/>
            <person name="Culley D."/>
            <person name="Magnuson J.K."/>
            <person name="James T.Y."/>
            <person name="O'Malley M.A."/>
            <person name="Stajich J.E."/>
            <person name="Spatafora J.W."/>
            <person name="Visel A."/>
            <person name="Grigoriev I.V."/>
        </authorList>
    </citation>
    <scope>NUCLEOTIDE SEQUENCE [LARGE SCALE GENOMIC DNA]</scope>
    <source>
        <strain evidence="2 3">62-1032</strain>
    </source>
</reference>
<feature type="region of interest" description="Disordered" evidence="1">
    <location>
        <begin position="109"/>
        <end position="130"/>
    </location>
</feature>
<evidence type="ECO:0000313" key="2">
    <source>
        <dbReference type="EMBL" id="ORY88819.1"/>
    </source>
</evidence>
<evidence type="ECO:0000313" key="3">
    <source>
        <dbReference type="Proteomes" id="UP000193467"/>
    </source>
</evidence>
<dbReference type="AlphaFoldDB" id="A0A1Y2G1M2"/>
<comment type="caution">
    <text evidence="2">The sequence shown here is derived from an EMBL/GenBank/DDBJ whole genome shotgun (WGS) entry which is preliminary data.</text>
</comment>
<sequence length="393" mass="41629">MGRHAEASTSSQPAPLVVSNSRLSLTLPAPPHGYFTLNSTIYPELLIKASSSTYTELSVKLRGETIASIMGKERWQQGMLMNASMGGPAVTITTQEHLPFLDIDIPLSSRRARDTKEKSGGSNSENTGSGIYEVTIPDVGQLLPSYKKSDTDQAGVGVVYTIQVLGKRSGLLKTNDKLSLELPVCFSLSPPVPSDLPQEHYPSSTGTQSLKFKSAEGNLLSVEAKLSFRPLPYRHHPLTYTVILTPSSPSAIPLLTAEDGTPSFKFTTTLSRKVVTTPVKDPSTGQAGFRWAGVRIAPGEASEPGKLKGGCWVLNGEIQVPGNECTIDSKGVGVAFAVNCHVTSPAFVNVLHVSVPIFLPSAPQQLSGDVTNAGAVGEAEGRADDSVLPSYSA</sequence>
<dbReference type="Proteomes" id="UP000193467">
    <property type="component" value="Unassembled WGS sequence"/>
</dbReference>
<evidence type="ECO:0008006" key="4">
    <source>
        <dbReference type="Google" id="ProtNLM"/>
    </source>
</evidence>
<dbReference type="OrthoDB" id="2525852at2759"/>
<keyword evidence="3" id="KW-1185">Reference proteome</keyword>